<dbReference type="AlphaFoldDB" id="A0A8H8S342"/>
<keyword evidence="2" id="KW-1185">Reference proteome</keyword>
<dbReference type="Proteomes" id="UP000462212">
    <property type="component" value="Unassembled WGS sequence"/>
</dbReference>
<protein>
    <submittedName>
        <fullName evidence="1">Uncharacterized protein</fullName>
    </submittedName>
</protein>
<evidence type="ECO:0000313" key="1">
    <source>
        <dbReference type="EMBL" id="TVY45908.1"/>
    </source>
</evidence>
<dbReference type="InterPro" id="IPR029068">
    <property type="entry name" value="Glyas_Bleomycin-R_OHBP_Dase"/>
</dbReference>
<reference evidence="1 2" key="1">
    <citation type="submission" date="2018-05" db="EMBL/GenBank/DDBJ databases">
        <title>Genome sequencing and assembly of the regulated plant pathogen Lachnellula willkommii and related sister species for the development of diagnostic species identification markers.</title>
        <authorList>
            <person name="Giroux E."/>
            <person name="Bilodeau G."/>
        </authorList>
    </citation>
    <scope>NUCLEOTIDE SEQUENCE [LARGE SCALE GENOMIC DNA]</scope>
    <source>
        <strain evidence="1 2">CBS 197.66</strain>
    </source>
</reference>
<dbReference type="Gene3D" id="3.10.180.10">
    <property type="entry name" value="2,3-Dihydroxybiphenyl 1,2-Dioxygenase, domain 1"/>
    <property type="match status" value="1"/>
</dbReference>
<organism evidence="1 2">
    <name type="scientific">Lachnellula subtilissima</name>
    <dbReference type="NCBI Taxonomy" id="602034"/>
    <lineage>
        <taxon>Eukaryota</taxon>
        <taxon>Fungi</taxon>
        <taxon>Dikarya</taxon>
        <taxon>Ascomycota</taxon>
        <taxon>Pezizomycotina</taxon>
        <taxon>Leotiomycetes</taxon>
        <taxon>Helotiales</taxon>
        <taxon>Lachnaceae</taxon>
        <taxon>Lachnellula</taxon>
    </lineage>
</organism>
<sequence>MPLDRMTLTVPHAKRDAITSFLATSLHSLSLKEIKRPLPHTVGLGEETAPYFWLNSSSAEQVRRFHAAALKASPTYNDAPDPRPQYYLGYYAAFVHEPVFGINIEVVSHGAVK</sequence>
<dbReference type="OrthoDB" id="10249419at2759"/>
<gene>
    <name evidence="1" type="ORF">LSUB1_G000486</name>
</gene>
<dbReference type="EMBL" id="QGMJ01000004">
    <property type="protein sequence ID" value="TVY45908.1"/>
    <property type="molecule type" value="Genomic_DNA"/>
</dbReference>
<evidence type="ECO:0000313" key="2">
    <source>
        <dbReference type="Proteomes" id="UP000462212"/>
    </source>
</evidence>
<dbReference type="PANTHER" id="PTHR35006">
    <property type="entry name" value="GLYOXALASE FAMILY PROTEIN (AFU_ORTHOLOGUE AFUA_5G14830)"/>
    <property type="match status" value="1"/>
</dbReference>
<dbReference type="PANTHER" id="PTHR35006:SF2">
    <property type="entry name" value="GLYOXALASE FAMILY PROTEIN (AFU_ORTHOLOGUE AFUA_5G14830)"/>
    <property type="match status" value="1"/>
</dbReference>
<name>A0A8H8S342_9HELO</name>
<comment type="caution">
    <text evidence="1">The sequence shown here is derived from an EMBL/GenBank/DDBJ whole genome shotgun (WGS) entry which is preliminary data.</text>
</comment>
<proteinExistence type="predicted"/>
<accession>A0A8H8S342</accession>